<evidence type="ECO:0000313" key="1">
    <source>
        <dbReference type="EMBL" id="KZV28991.1"/>
    </source>
</evidence>
<name>A0A2Z7B3M7_9LAMI</name>
<dbReference type="Proteomes" id="UP000250235">
    <property type="component" value="Unassembled WGS sequence"/>
</dbReference>
<evidence type="ECO:0000313" key="2">
    <source>
        <dbReference type="Proteomes" id="UP000250235"/>
    </source>
</evidence>
<accession>A0A2Z7B3M7</accession>
<keyword evidence="2" id="KW-1185">Reference proteome</keyword>
<protein>
    <submittedName>
        <fullName evidence="1">Uncharacterized protein</fullName>
    </submittedName>
</protein>
<organism evidence="1 2">
    <name type="scientific">Dorcoceras hygrometricum</name>
    <dbReference type="NCBI Taxonomy" id="472368"/>
    <lineage>
        <taxon>Eukaryota</taxon>
        <taxon>Viridiplantae</taxon>
        <taxon>Streptophyta</taxon>
        <taxon>Embryophyta</taxon>
        <taxon>Tracheophyta</taxon>
        <taxon>Spermatophyta</taxon>
        <taxon>Magnoliopsida</taxon>
        <taxon>eudicotyledons</taxon>
        <taxon>Gunneridae</taxon>
        <taxon>Pentapetalae</taxon>
        <taxon>asterids</taxon>
        <taxon>lamiids</taxon>
        <taxon>Lamiales</taxon>
        <taxon>Gesneriaceae</taxon>
        <taxon>Didymocarpoideae</taxon>
        <taxon>Trichosporeae</taxon>
        <taxon>Loxocarpinae</taxon>
        <taxon>Dorcoceras</taxon>
    </lineage>
</organism>
<sequence length="86" mass="9169">MCPFVSRSPPGAAHCPCNLLAPAITPRPLLSPVPHMVCMFKRRETLGLRGFFGVSGSVFEGVLTQFFANASVIAGTIFSTVANMLE</sequence>
<dbReference type="EMBL" id="KV009904">
    <property type="protein sequence ID" value="KZV28991.1"/>
    <property type="molecule type" value="Genomic_DNA"/>
</dbReference>
<reference evidence="1 2" key="1">
    <citation type="journal article" date="2015" name="Proc. Natl. Acad. Sci. U.S.A.">
        <title>The resurrection genome of Boea hygrometrica: A blueprint for survival of dehydration.</title>
        <authorList>
            <person name="Xiao L."/>
            <person name="Yang G."/>
            <person name="Zhang L."/>
            <person name="Yang X."/>
            <person name="Zhao S."/>
            <person name="Ji Z."/>
            <person name="Zhou Q."/>
            <person name="Hu M."/>
            <person name="Wang Y."/>
            <person name="Chen M."/>
            <person name="Xu Y."/>
            <person name="Jin H."/>
            <person name="Xiao X."/>
            <person name="Hu G."/>
            <person name="Bao F."/>
            <person name="Hu Y."/>
            <person name="Wan P."/>
            <person name="Li L."/>
            <person name="Deng X."/>
            <person name="Kuang T."/>
            <person name="Xiang C."/>
            <person name="Zhu J.K."/>
            <person name="Oliver M.J."/>
            <person name="He Y."/>
        </authorList>
    </citation>
    <scope>NUCLEOTIDE SEQUENCE [LARGE SCALE GENOMIC DNA]</scope>
    <source>
        <strain evidence="2">cv. XS01</strain>
    </source>
</reference>
<gene>
    <name evidence="1" type="ORF">F511_44398</name>
</gene>
<proteinExistence type="predicted"/>
<dbReference type="AlphaFoldDB" id="A0A2Z7B3M7"/>